<evidence type="ECO:0000259" key="1">
    <source>
        <dbReference type="Pfam" id="PF09994"/>
    </source>
</evidence>
<dbReference type="OrthoDB" id="59699at2759"/>
<dbReference type="STRING" id="158607.A0A2P5I3J7"/>
<dbReference type="InterPro" id="IPR018712">
    <property type="entry name" value="Tle1-like_cat"/>
</dbReference>
<keyword evidence="3" id="KW-1185">Reference proteome</keyword>
<dbReference type="AlphaFoldDB" id="A0A2P5I3J7"/>
<comment type="caution">
    <text evidence="2">The sequence shown here is derived from an EMBL/GenBank/DDBJ whole genome shotgun (WGS) entry which is preliminary data.</text>
</comment>
<dbReference type="Proteomes" id="UP000094444">
    <property type="component" value="Unassembled WGS sequence"/>
</dbReference>
<dbReference type="EMBL" id="MAVT02000306">
    <property type="protein sequence ID" value="POS77050.1"/>
    <property type="molecule type" value="Genomic_DNA"/>
</dbReference>
<sequence length="144" mass="15575">MSEGPQADTKEPFNFKEWLQSSLEDHASSEDEGPSKLARKLGMLNSRNGFLRVLREVSEEYGKKRLFVCCDGTWLNASGTVAPLSNVAKLARSVNRDGDDPLSFETIGGIPQLVYYSSGVGTRSSLGMDSRVAAVTGKGTILSK</sequence>
<proteinExistence type="predicted"/>
<feature type="domain" description="T6SS Phospholipase effector Tle1-like catalytic" evidence="1">
    <location>
        <begin position="64"/>
        <end position="125"/>
    </location>
</feature>
<accession>A0A2P5I3J7</accession>
<dbReference type="PANTHER" id="PTHR33840:SF1">
    <property type="entry name" value="TLE1 PHOSPHOLIPASE DOMAIN-CONTAINING PROTEIN"/>
    <property type="match status" value="1"/>
</dbReference>
<evidence type="ECO:0000313" key="2">
    <source>
        <dbReference type="EMBL" id="POS77050.1"/>
    </source>
</evidence>
<name>A0A2P5I3J7_DIAHE</name>
<dbReference type="PANTHER" id="PTHR33840">
    <property type="match status" value="1"/>
</dbReference>
<evidence type="ECO:0000313" key="3">
    <source>
        <dbReference type="Proteomes" id="UP000094444"/>
    </source>
</evidence>
<organism evidence="2 3">
    <name type="scientific">Diaporthe helianthi</name>
    <dbReference type="NCBI Taxonomy" id="158607"/>
    <lineage>
        <taxon>Eukaryota</taxon>
        <taxon>Fungi</taxon>
        <taxon>Dikarya</taxon>
        <taxon>Ascomycota</taxon>
        <taxon>Pezizomycotina</taxon>
        <taxon>Sordariomycetes</taxon>
        <taxon>Sordariomycetidae</taxon>
        <taxon>Diaporthales</taxon>
        <taxon>Diaporthaceae</taxon>
        <taxon>Diaporthe</taxon>
    </lineage>
</organism>
<dbReference type="Pfam" id="PF09994">
    <property type="entry name" value="T6SS_Tle1-like_cat"/>
    <property type="match status" value="1"/>
</dbReference>
<gene>
    <name evidence="2" type="ORF">DHEL01_v204567</name>
</gene>
<reference evidence="2" key="1">
    <citation type="submission" date="2017-09" db="EMBL/GenBank/DDBJ databases">
        <title>Polyketide synthases of a Diaporthe helianthi virulent isolate.</title>
        <authorList>
            <person name="Baroncelli R."/>
        </authorList>
    </citation>
    <scope>NUCLEOTIDE SEQUENCE [LARGE SCALE GENOMIC DNA]</scope>
    <source>
        <strain evidence="2">7/96</strain>
    </source>
</reference>
<dbReference type="InParanoid" id="A0A2P5I3J7"/>
<protein>
    <recommendedName>
        <fullName evidence="1">T6SS Phospholipase effector Tle1-like catalytic domain-containing protein</fullName>
    </recommendedName>
</protein>